<feature type="region of interest" description="Disordered" evidence="11">
    <location>
        <begin position="296"/>
        <end position="339"/>
    </location>
</feature>
<sequence length="522" mass="57736">MDVFNDSIGDIKNENLIGSVSSKSDESDDHQLQISPHSIESSYLNSNSDCSSPNRHTPVKKTDSLHIDNLINAPMSHFKPPPLITPHDYFVNMQHSLQKQPNLRLIAASLGSMYGNLMSPSPPFAVPHSYFANMAKYASTVGCGPYSTAEEHDESDEDKKMDDTDAGAAASSLTCVVCGDVSSGKHYGILACNGCSGFFKRSVRRKLIYRCQAGTGNCVIDKAHRNQCQACRLKKCLRMGMNKDAVQNERQPRNTSQVKPDSLVAYVKDGATVSVLHDDERLLSVSAASDEDECRDERKRKSKCGAGSVGGGQKRKADGDERQREKASRVHSPVSAASVDNSLQETSARVLLMSIKWCKSLPSFAALPLRDQIILLEESWSEIFLMSALQISLPLEANPFLTANDYVDDKSNIKLMSEVFSKFKMLNIDPNEFAFLKAIVLFKSEIRGLRDAQTIENLQDQAQLMLSQHINSHSMPPNRFGKLLLVLPMLKTVGGQRIEKLYFSQSIANLSIEKILTDLIKN</sequence>
<accession>A0A221CB55</accession>
<keyword evidence="7 10" id="KW-0804">Transcription</keyword>
<dbReference type="InterPro" id="IPR050274">
    <property type="entry name" value="Nuclear_hormone_rcpt_NR2"/>
</dbReference>
<dbReference type="InterPro" id="IPR001628">
    <property type="entry name" value="Znf_hrmn_rcpt"/>
</dbReference>
<comment type="subcellular location">
    <subcellularLocation>
        <location evidence="1 10">Nucleus</location>
    </subcellularLocation>
</comment>
<dbReference type="EMBL" id="MF360906">
    <property type="protein sequence ID" value="ASL70590.1"/>
    <property type="molecule type" value="Genomic_DNA"/>
</dbReference>
<dbReference type="InterPro" id="IPR013088">
    <property type="entry name" value="Znf_NHR/GATA"/>
</dbReference>
<dbReference type="InterPro" id="IPR001723">
    <property type="entry name" value="Nuclear_hrmn_rcpt"/>
</dbReference>
<dbReference type="FunFam" id="3.30.50.10:FF:000028">
    <property type="entry name" value="Nuclear receptor subfamily 2, group E, member 3"/>
    <property type="match status" value="1"/>
</dbReference>
<organism evidence="14">
    <name type="scientific">Brachionus plicatilis</name>
    <name type="common">Marine rotifer</name>
    <name type="synonym">Brachionus muelleri</name>
    <dbReference type="NCBI Taxonomy" id="10195"/>
    <lineage>
        <taxon>Eukaryota</taxon>
        <taxon>Metazoa</taxon>
        <taxon>Spiralia</taxon>
        <taxon>Gnathifera</taxon>
        <taxon>Rotifera</taxon>
        <taxon>Eurotatoria</taxon>
        <taxon>Monogononta</taxon>
        <taxon>Pseudotrocha</taxon>
        <taxon>Ploima</taxon>
        <taxon>Brachionidae</taxon>
        <taxon>Brachionus</taxon>
    </lineage>
</organism>
<dbReference type="GO" id="GO:0045944">
    <property type="term" value="P:positive regulation of transcription by RNA polymerase II"/>
    <property type="evidence" value="ECO:0007669"/>
    <property type="project" value="UniProtKB-ARBA"/>
</dbReference>
<dbReference type="PROSITE" id="PS51030">
    <property type="entry name" value="NUCLEAR_REC_DBD_2"/>
    <property type="match status" value="1"/>
</dbReference>
<evidence type="ECO:0000256" key="4">
    <source>
        <dbReference type="ARBA" id="ARBA00022833"/>
    </source>
</evidence>
<dbReference type="InterPro" id="IPR000536">
    <property type="entry name" value="Nucl_hrmn_rcpt_lig-bd"/>
</dbReference>
<name>A0A221CB55_BRAPC</name>
<dbReference type="PANTHER" id="PTHR24083">
    <property type="entry name" value="NUCLEAR HORMONE RECEPTOR"/>
    <property type="match status" value="1"/>
</dbReference>
<dbReference type="PROSITE" id="PS51843">
    <property type="entry name" value="NR_LBD"/>
    <property type="match status" value="1"/>
</dbReference>
<keyword evidence="9 10" id="KW-0539">Nucleus</keyword>
<dbReference type="InterPro" id="IPR035500">
    <property type="entry name" value="NHR-like_dom_sf"/>
</dbReference>
<keyword evidence="4 10" id="KW-0862">Zinc</keyword>
<dbReference type="Pfam" id="PF00104">
    <property type="entry name" value="Hormone_recep"/>
    <property type="match status" value="1"/>
</dbReference>
<reference evidence="14" key="2">
    <citation type="submission" date="2017-06" db="EMBL/GenBank/DDBJ databases">
        <authorList>
            <person name="Kim H.J."/>
            <person name="Triplett B.A."/>
        </authorList>
    </citation>
    <scope>NUCLEOTIDE SEQUENCE</scope>
</reference>
<dbReference type="CDD" id="cd06970">
    <property type="entry name" value="NR_DBD_PNR"/>
    <property type="match status" value="1"/>
</dbReference>
<dbReference type="SMART" id="SM00399">
    <property type="entry name" value="ZnF_C4"/>
    <property type="match status" value="1"/>
</dbReference>
<dbReference type="GO" id="GO:0043565">
    <property type="term" value="F:sequence-specific DNA binding"/>
    <property type="evidence" value="ECO:0007669"/>
    <property type="project" value="InterPro"/>
</dbReference>
<evidence type="ECO:0000256" key="6">
    <source>
        <dbReference type="ARBA" id="ARBA00023125"/>
    </source>
</evidence>
<dbReference type="Gene3D" id="3.30.50.10">
    <property type="entry name" value="Erythroid Transcription Factor GATA-1, subunit A"/>
    <property type="match status" value="1"/>
</dbReference>
<protein>
    <submittedName>
        <fullName evidence="14">Nuclear receptor</fullName>
    </submittedName>
</protein>
<proteinExistence type="inferred from homology"/>
<evidence type="ECO:0000256" key="8">
    <source>
        <dbReference type="ARBA" id="ARBA00023170"/>
    </source>
</evidence>
<dbReference type="Gene3D" id="1.10.565.10">
    <property type="entry name" value="Retinoid X Receptor"/>
    <property type="match status" value="1"/>
</dbReference>
<dbReference type="SUPFAM" id="SSF48508">
    <property type="entry name" value="Nuclear receptor ligand-binding domain"/>
    <property type="match status" value="1"/>
</dbReference>
<dbReference type="PRINTS" id="PR00398">
    <property type="entry name" value="STRDHORMONER"/>
</dbReference>
<evidence type="ECO:0000259" key="12">
    <source>
        <dbReference type="PROSITE" id="PS51030"/>
    </source>
</evidence>
<evidence type="ECO:0000256" key="1">
    <source>
        <dbReference type="ARBA" id="ARBA00004123"/>
    </source>
</evidence>
<evidence type="ECO:0000256" key="5">
    <source>
        <dbReference type="ARBA" id="ARBA00023015"/>
    </source>
</evidence>
<dbReference type="SMART" id="SM00430">
    <property type="entry name" value="HOLI"/>
    <property type="match status" value="1"/>
</dbReference>
<feature type="domain" description="NR LBD" evidence="13">
    <location>
        <begin position="278"/>
        <end position="522"/>
    </location>
</feature>
<feature type="compositionally biased region" description="Basic and acidic residues" evidence="11">
    <location>
        <begin position="315"/>
        <end position="328"/>
    </location>
</feature>
<dbReference type="Pfam" id="PF00105">
    <property type="entry name" value="zf-C4"/>
    <property type="match status" value="1"/>
</dbReference>
<keyword evidence="5 10" id="KW-0805">Transcription regulation</keyword>
<evidence type="ECO:0000256" key="7">
    <source>
        <dbReference type="ARBA" id="ARBA00023163"/>
    </source>
</evidence>
<reference evidence="14" key="1">
    <citation type="journal article" date="2017" name="Gen. Comp. Endocrinol.">
        <title>Genome-wide identification of nuclear receptor (NR) genes and the evolutionary significance of the NR1O subfamily in the monogonont rotifer Brachionus spp.</title>
        <authorList>
            <person name="Kim D.H."/>
            <person name="Kim H.S."/>
            <person name="Hwang D.S."/>
            <person name="Kim H.J."/>
            <person name="Hagiwara A."/>
            <person name="Lee J.S."/>
            <person name="Jeong C.B."/>
        </authorList>
    </citation>
    <scope>NUCLEOTIDE SEQUENCE</scope>
</reference>
<evidence type="ECO:0000313" key="14">
    <source>
        <dbReference type="EMBL" id="ASL70590.1"/>
    </source>
</evidence>
<evidence type="ECO:0000256" key="2">
    <source>
        <dbReference type="ARBA" id="ARBA00022723"/>
    </source>
</evidence>
<comment type="similarity">
    <text evidence="10">Belongs to the nuclear hormone receptor family.</text>
</comment>
<dbReference type="AlphaFoldDB" id="A0A221CB55"/>
<keyword evidence="6 10" id="KW-0238">DNA-binding</keyword>
<evidence type="ECO:0000256" key="11">
    <source>
        <dbReference type="SAM" id="MobiDB-lite"/>
    </source>
</evidence>
<keyword evidence="8 10" id="KW-0675">Receptor</keyword>
<keyword evidence="2 10" id="KW-0479">Metal-binding</keyword>
<keyword evidence="3 10" id="KW-0863">Zinc-finger</keyword>
<evidence type="ECO:0000256" key="10">
    <source>
        <dbReference type="RuleBase" id="RU004334"/>
    </source>
</evidence>
<dbReference type="PROSITE" id="PS00031">
    <property type="entry name" value="NUCLEAR_REC_DBD_1"/>
    <property type="match status" value="1"/>
</dbReference>
<feature type="domain" description="Nuclear receptor" evidence="12">
    <location>
        <begin position="172"/>
        <end position="248"/>
    </location>
</feature>
<dbReference type="GO" id="GO:0008270">
    <property type="term" value="F:zinc ion binding"/>
    <property type="evidence" value="ECO:0007669"/>
    <property type="project" value="UniProtKB-KW"/>
</dbReference>
<dbReference type="GO" id="GO:0005634">
    <property type="term" value="C:nucleus"/>
    <property type="evidence" value="ECO:0007669"/>
    <property type="project" value="UniProtKB-SubCell"/>
</dbReference>
<dbReference type="GO" id="GO:0003700">
    <property type="term" value="F:DNA-binding transcription factor activity"/>
    <property type="evidence" value="ECO:0007669"/>
    <property type="project" value="InterPro"/>
</dbReference>
<evidence type="ECO:0000259" key="13">
    <source>
        <dbReference type="PROSITE" id="PS51843"/>
    </source>
</evidence>
<evidence type="ECO:0000256" key="9">
    <source>
        <dbReference type="ARBA" id="ARBA00023242"/>
    </source>
</evidence>
<evidence type="ECO:0000256" key="3">
    <source>
        <dbReference type="ARBA" id="ARBA00022771"/>
    </source>
</evidence>
<dbReference type="SUPFAM" id="SSF57716">
    <property type="entry name" value="Glucocorticoid receptor-like (DNA-binding domain)"/>
    <property type="match status" value="1"/>
</dbReference>
<dbReference type="PRINTS" id="PR00047">
    <property type="entry name" value="STROIDFINGER"/>
</dbReference>